<name>A0A173GBH1_9CAUD</name>
<organism evidence="1 2">
    <name type="scientific">Bacillus phage SalinJah</name>
    <dbReference type="NCBI Taxonomy" id="1837830"/>
    <lineage>
        <taxon>Viruses</taxon>
        <taxon>Duplodnaviria</taxon>
        <taxon>Heunggongvirae</taxon>
        <taxon>Uroviricota</taxon>
        <taxon>Caudoviricetes</taxon>
        <taxon>Herelleviridae</taxon>
        <taxon>Bastillevirinae</taxon>
        <taxon>Wphvirus</taxon>
        <taxon>Wphvirus BPS13</taxon>
    </lineage>
</organism>
<dbReference type="EMBL" id="KX011169">
    <property type="protein sequence ID" value="ANH50721.1"/>
    <property type="molecule type" value="Genomic_DNA"/>
</dbReference>
<dbReference type="KEGG" id="vg:29059972"/>
<dbReference type="GeneID" id="29059972"/>
<gene>
    <name evidence="1" type="ORF">SALINJAH_79</name>
</gene>
<protein>
    <submittedName>
        <fullName evidence="1">Uncharacterized protein</fullName>
    </submittedName>
</protein>
<proteinExistence type="predicted"/>
<evidence type="ECO:0000313" key="2">
    <source>
        <dbReference type="Proteomes" id="UP000203219"/>
    </source>
</evidence>
<dbReference type="RefSeq" id="YP_009282033.1">
    <property type="nucleotide sequence ID" value="NC_031034.1"/>
</dbReference>
<dbReference type="Pfam" id="PF23839">
    <property type="entry name" value="DUF7209"/>
    <property type="match status" value="1"/>
</dbReference>
<dbReference type="Proteomes" id="UP000203219">
    <property type="component" value="Segment"/>
</dbReference>
<sequence>MREFDVEVTMNNGNKWFLPFSFFVTAGIVNQPEAVIGNAVRGSGSHVIQAFTSNEAAGGGKSVWIVANNISSFDVQYR</sequence>
<accession>A0A173GBH1</accession>
<evidence type="ECO:0000313" key="1">
    <source>
        <dbReference type="EMBL" id="ANH50721.1"/>
    </source>
</evidence>
<reference evidence="2" key="1">
    <citation type="submission" date="2016-04" db="EMBL/GenBank/DDBJ databases">
        <authorList>
            <person name="Adebesin M.O."/>
            <person name="Ahama K."/>
            <person name="Alekasir E.M."/>
            <person name="Ali S."/>
            <person name="Aligholizadeh E."/>
            <person name="Allison J.M."/>
            <person name="Alzaher A."/>
            <person name="Andaya C.D."/>
            <person name="Asfaw S."/>
            <person name="Bansal N."/>
            <person name="Beauchard M.A."/>
            <person name="Betancourt K.A."/>
            <person name="Bhatia B."/>
            <person name="Boretti N.A."/>
            <person name="Brondi J.N."/>
            <person name="Byrd C.E."/>
            <person name="Cao A."/>
            <person name="Cardosa E.A."/>
            <person name="Carter A."/>
            <person name="Chen S."/>
            <person name="Chen Y."/>
            <person name="Clara V.K."/>
            <person name="Cobuzzi M."/>
            <person name="Conn O.L."/>
            <person name="Crosby I.A."/>
            <person name="Daly S.B."/>
            <person name="Depaz I.X."/>
            <person name="Dhaurali S."/>
            <person name="Dowdy K.M."/>
            <person name="Edokobi N.B."/>
            <person name="Ekanayake A.B."/>
            <person name="Ekekwe S.O."/>
            <person name="Emond M.A."/>
            <person name="Endres L."/>
            <person name="Eng S."/>
            <person name="Felkoski S.A."/>
            <person name="Gant C.D."/>
            <person name="Gaskin B."/>
            <person name="Gondal S."/>
            <person name="Gutmann J."/>
            <person name="Ha T.-A."/>
            <person name="Habteyes H."/>
            <person name="Hariri O."/>
            <person name="Healey R.M."/>
            <person name="Heins J.L."/>
            <person name="Henderson A.L."/>
            <person name="Hernandez F.M."/>
            <person name="Hoang P.T."/>
            <person name="Hope K.T."/>
            <person name="Husna A."/>
            <person name="Hussain A."/>
            <person name="Imani O."/>
            <person name="Jackson N.L."/>
            <person name="Jacob V.M."/>
            <person name="Kang C."/>
            <person name="Kantov R.M."/>
            <person name="Kavuru S."/>
            <person name="Kerr M.S."/>
            <person name="Khan O.A."/>
            <person name="Khan T.M."/>
            <person name="King T."/>
            <person name="Kulkarni R."/>
            <person name="Li A."/>
            <person name="Maczka C."/>
            <person name="Maisonet E."/>
            <person name="Majethia P.M."/>
            <person name="Malik D.A."/>
            <person name="Mariam A."/>
            <person name="Marquess E.B."/>
            <person name="Mattison J."/>
            <person name="Mcdonald N."/>
            <person name="Mehr S."/>
            <person name="Mengers S.R."/>
            <person name="Michaels D.P."/>
            <person name="Mondal S."/>
            <person name="Monney D.B."/>
            <person name="Nakhleh S.I."/>
            <person name="Ndubuizu N.C."/>
            <person name="Nguyen A.H."/>
            <person name="Nguyen K.M."/>
            <person name="Nguyen M.T."/>
            <person name="Nicholas M.L."/>
            <person name="Nimalan J.P."/>
            <person name="O'Connell R.A."/>
            <person name="Odoi E."/>
            <person name="Ojo L."/>
            <person name="Okoye A.E."/>
            <person name="Olateru-Olagbegi O."/>
            <person name="Osei K.V."/>
            <person name="Osei-Tutu A."/>
            <person name="Palilla A.M."/>
            <person name="Pancholi S."/>
            <person name="Park J.H."/>
            <person name="Patel K."/>
            <person name="Patel P."/>
            <person name="Pennington E."/>
            <person name="Peterson R.E."/>
            <person name="Pon J."/>
            <person name="Pourkarim H."/>
            <person name="Reed M.L."/>
            <person name="Rottman V."/>
            <person name="Salazar J."/>
            <person name="Samet S."/>
            <person name="Sendze O."/>
            <person name="Stelmack M.A."/>
            <person name="Stinnett R."/>
            <person name="Tchouaga A.L."/>
            <person name="Thompson E.M."/>
            <person name="Tran N.G."/>
            <person name="Truong T."/>
            <person name="Udo J.A."/>
            <person name="Verona L.T."/>
            <person name="Vu T.-Q."/>
            <person name="Wade J."/>
            <person name="Wang N.Q."/>
            <person name="Waters Z.M."/>
            <person name="Wellman R.J."/>
            <person name="Woldegabreal S."/>
            <person name="Yee A.C."/>
            <person name="Yirefu M."/>
            <person name="Zahangir S."/>
            <person name="Zhai Y."/>
            <person name="Devine C.L."/>
            <person name="Liao K."/>
            <person name="Prasad P.K."/>
            <person name="Ruthenberg K.J."/>
            <person name="Shonk J.A."/>
            <person name="Way M."/>
            <person name="Yousufi H.K."/>
            <person name="Cao L."/>
            <person name="Fox J."/>
            <person name="Hobbs E."/>
            <person name="Kilic S."/>
            <person name="Nunn R."/>
            <person name="Patel R."/>
            <person name="Rubenstein M."/>
            <person name="Cresawn S.G."/>
            <person name="Russell D.A."/>
            <person name="Pope W.H."/>
            <person name="Jacobs-Sera D."/>
            <person name="Hendrix R.W."/>
            <person name="Hatfull G.F."/>
            <person name="Erill I."/>
            <person name="Caruso S.M."/>
        </authorList>
    </citation>
    <scope>NUCLEOTIDE SEQUENCE [LARGE SCALE GENOMIC DNA]</scope>
</reference>
<dbReference type="InterPro" id="IPR055633">
    <property type="entry name" value="DUF7209"/>
</dbReference>